<dbReference type="KEGG" id="upl:DSM104440_00360"/>
<keyword evidence="2" id="KW-1185">Reference proteome</keyword>
<dbReference type="InterPro" id="IPR010994">
    <property type="entry name" value="RuvA_2-like"/>
</dbReference>
<dbReference type="InParanoid" id="A0A6M4H269"/>
<reference evidence="1 2" key="1">
    <citation type="submission" date="2020-04" db="EMBL/GenBank/DDBJ databases">
        <title>Usitatibacter rugosus gen. nov., sp. nov. and Usitatibacter palustris sp. nov., novel members of Usitatibacteraceae fam. nov. within the order Nitrosomonadales isolated from soil.</title>
        <authorList>
            <person name="Huber K.J."/>
            <person name="Neumann-Schaal M."/>
            <person name="Geppert A."/>
            <person name="Luckner M."/>
            <person name="Wanner G."/>
            <person name="Overmann J."/>
        </authorList>
    </citation>
    <scope>NUCLEOTIDE SEQUENCE [LARGE SCALE GENOMIC DNA]</scope>
    <source>
        <strain evidence="1 2">Swamp67</strain>
    </source>
</reference>
<accession>A0A6M4H269</accession>
<dbReference type="RefSeq" id="WP_171160279.1">
    <property type="nucleotide sequence ID" value="NZ_CP053073.1"/>
</dbReference>
<gene>
    <name evidence="1" type="ORF">DSM104440_00360</name>
</gene>
<dbReference type="AlphaFoldDB" id="A0A6M4H269"/>
<evidence type="ECO:0008006" key="3">
    <source>
        <dbReference type="Google" id="ProtNLM"/>
    </source>
</evidence>
<evidence type="ECO:0000313" key="1">
    <source>
        <dbReference type="EMBL" id="QJR13576.1"/>
    </source>
</evidence>
<protein>
    <recommendedName>
        <fullName evidence="3">Lipoprotein</fullName>
    </recommendedName>
</protein>
<dbReference type="PROSITE" id="PS51257">
    <property type="entry name" value="PROKAR_LIPOPROTEIN"/>
    <property type="match status" value="1"/>
</dbReference>
<proteinExistence type="predicted"/>
<dbReference type="SUPFAM" id="SSF47781">
    <property type="entry name" value="RuvA domain 2-like"/>
    <property type="match status" value="1"/>
</dbReference>
<dbReference type="Proteomes" id="UP000503096">
    <property type="component" value="Chromosome"/>
</dbReference>
<name>A0A6M4H269_9PROT</name>
<sequence>MRIVILTVIRFAPVGALLLIGLVAAGCGKKPAAAGPSEMQTVCEGQPLRTVERREQAQQDGYDIDRRFDCITKESWAANQQYRDRAASTRNMESVQPVDIVLVDVNTATQEEIAVVITVSRETAAQIIVERGIRRFKDWPDLTSRIKAFRDPQAAVAASTCGLTVDGKSLEGVPPNGLMAARLRETYRDYNRR</sequence>
<dbReference type="EMBL" id="CP053073">
    <property type="protein sequence ID" value="QJR13576.1"/>
    <property type="molecule type" value="Genomic_DNA"/>
</dbReference>
<evidence type="ECO:0000313" key="2">
    <source>
        <dbReference type="Proteomes" id="UP000503096"/>
    </source>
</evidence>
<organism evidence="1 2">
    <name type="scientific">Usitatibacter palustris</name>
    <dbReference type="NCBI Taxonomy" id="2732487"/>
    <lineage>
        <taxon>Bacteria</taxon>
        <taxon>Pseudomonadati</taxon>
        <taxon>Pseudomonadota</taxon>
        <taxon>Betaproteobacteria</taxon>
        <taxon>Nitrosomonadales</taxon>
        <taxon>Usitatibacteraceae</taxon>
        <taxon>Usitatibacter</taxon>
    </lineage>
</organism>